<accession>A0A397HD68</accession>
<dbReference type="SUPFAM" id="SSF51569">
    <property type="entry name" value="Aldolase"/>
    <property type="match status" value="1"/>
</dbReference>
<dbReference type="PROSITE" id="PS50991">
    <property type="entry name" value="PYR_CT"/>
    <property type="match status" value="1"/>
</dbReference>
<comment type="caution">
    <text evidence="8">The sequence shown here is derived from an EMBL/GenBank/DDBJ whole genome shotgun (WGS) entry which is preliminary data.</text>
</comment>
<reference evidence="8 9" key="1">
    <citation type="submission" date="2018-08" db="EMBL/GenBank/DDBJ databases">
        <title>Genome and evolution of the arbuscular mycorrhizal fungus Diversispora epigaea (formerly Glomus versiforme) and its bacterial endosymbionts.</title>
        <authorList>
            <person name="Sun X."/>
            <person name="Fei Z."/>
            <person name="Harrison M."/>
        </authorList>
    </citation>
    <scope>NUCLEOTIDE SEQUENCE [LARGE SCALE GENOMIC DNA]</scope>
    <source>
        <strain evidence="8 9">IT104</strain>
    </source>
</reference>
<evidence type="ECO:0000256" key="6">
    <source>
        <dbReference type="ARBA" id="ARBA00049877"/>
    </source>
</evidence>
<dbReference type="CDD" id="cd07938">
    <property type="entry name" value="DRE_TIM_HMGL"/>
    <property type="match status" value="1"/>
</dbReference>
<dbReference type="UniPathway" id="UPA00896">
    <property type="reaction ID" value="UER00863"/>
</dbReference>
<dbReference type="STRING" id="1348612.A0A397HD68"/>
<dbReference type="Proteomes" id="UP000266861">
    <property type="component" value="Unassembled WGS sequence"/>
</dbReference>
<dbReference type="EMBL" id="PQFF01000327">
    <property type="protein sequence ID" value="RHZ59968.1"/>
    <property type="molecule type" value="Genomic_DNA"/>
</dbReference>
<name>A0A397HD68_9GLOM</name>
<dbReference type="OrthoDB" id="1905920at2759"/>
<evidence type="ECO:0000256" key="2">
    <source>
        <dbReference type="ARBA" id="ARBA00009405"/>
    </source>
</evidence>
<feature type="domain" description="Pyruvate carboxyltransferase" evidence="7">
    <location>
        <begin position="40"/>
        <end position="307"/>
    </location>
</feature>
<dbReference type="GO" id="GO:0006552">
    <property type="term" value="P:L-leucine catabolic process"/>
    <property type="evidence" value="ECO:0007669"/>
    <property type="project" value="TreeGrafter"/>
</dbReference>
<organism evidence="8 9">
    <name type="scientific">Diversispora epigaea</name>
    <dbReference type="NCBI Taxonomy" id="1348612"/>
    <lineage>
        <taxon>Eukaryota</taxon>
        <taxon>Fungi</taxon>
        <taxon>Fungi incertae sedis</taxon>
        <taxon>Mucoromycota</taxon>
        <taxon>Glomeromycotina</taxon>
        <taxon>Glomeromycetes</taxon>
        <taxon>Diversisporales</taxon>
        <taxon>Diversisporaceae</taxon>
        <taxon>Diversispora</taxon>
    </lineage>
</organism>
<dbReference type="PANTHER" id="PTHR42738">
    <property type="entry name" value="HYDROXYMETHYLGLUTARYL-COA LYASE"/>
    <property type="match status" value="1"/>
</dbReference>
<keyword evidence="5" id="KW-0456">Lyase</keyword>
<dbReference type="FunFam" id="3.20.20.70:FF:000201">
    <property type="entry name" value="Hydroxymethylglutaryl-CoA lyase"/>
    <property type="match status" value="1"/>
</dbReference>
<dbReference type="GO" id="GO:0046951">
    <property type="term" value="P:ketone body biosynthetic process"/>
    <property type="evidence" value="ECO:0007669"/>
    <property type="project" value="TreeGrafter"/>
</dbReference>
<dbReference type="Pfam" id="PF00682">
    <property type="entry name" value="HMGL-like"/>
    <property type="match status" value="1"/>
</dbReference>
<evidence type="ECO:0000256" key="4">
    <source>
        <dbReference type="ARBA" id="ARBA00022723"/>
    </source>
</evidence>
<keyword evidence="4" id="KW-0479">Metal-binding</keyword>
<dbReference type="InterPro" id="IPR043594">
    <property type="entry name" value="HMGL"/>
</dbReference>
<dbReference type="GO" id="GO:0004419">
    <property type="term" value="F:hydroxymethylglutaryl-CoA lyase activity"/>
    <property type="evidence" value="ECO:0007669"/>
    <property type="project" value="UniProtKB-EC"/>
</dbReference>
<comment type="pathway">
    <text evidence="1">Metabolic intermediate metabolism; (S)-3-hydroxy-3-methylglutaryl-CoA degradation; acetoacetate from (S)-3-hydroxy-3-methylglutaryl-CoA: step 1/1.</text>
</comment>
<comment type="similarity">
    <text evidence="2">Belongs to the HMG-CoA lyase family.</text>
</comment>
<dbReference type="PANTHER" id="PTHR42738:SF7">
    <property type="entry name" value="HYDROXYMETHYLGLUTARYL-COA LYASE"/>
    <property type="match status" value="1"/>
</dbReference>
<protein>
    <recommendedName>
        <fullName evidence="3">hydroxymethylglutaryl-CoA lyase</fullName>
        <ecNumber evidence="3">4.1.3.4</ecNumber>
    </recommendedName>
</protein>
<dbReference type="InterPro" id="IPR013785">
    <property type="entry name" value="Aldolase_TIM"/>
</dbReference>
<comment type="catalytic activity">
    <reaction evidence="6">
        <text>(3S)-3-hydroxy-3-methylglutaryl-CoA = acetoacetate + acetyl-CoA</text>
        <dbReference type="Rhea" id="RHEA:24404"/>
        <dbReference type="ChEBI" id="CHEBI:13705"/>
        <dbReference type="ChEBI" id="CHEBI:43074"/>
        <dbReference type="ChEBI" id="CHEBI:57288"/>
        <dbReference type="EC" id="4.1.3.4"/>
    </reaction>
</comment>
<evidence type="ECO:0000313" key="9">
    <source>
        <dbReference type="Proteomes" id="UP000266861"/>
    </source>
</evidence>
<dbReference type="NCBIfam" id="NF004283">
    <property type="entry name" value="PRK05692.1"/>
    <property type="match status" value="1"/>
</dbReference>
<gene>
    <name evidence="8" type="ORF">Glove_360g154</name>
</gene>
<dbReference type="GO" id="GO:0046872">
    <property type="term" value="F:metal ion binding"/>
    <property type="evidence" value="ECO:0007669"/>
    <property type="project" value="UniProtKB-KW"/>
</dbReference>
<dbReference type="Gene3D" id="3.20.20.70">
    <property type="entry name" value="Aldolase class I"/>
    <property type="match status" value="1"/>
</dbReference>
<evidence type="ECO:0000256" key="1">
    <source>
        <dbReference type="ARBA" id="ARBA00005143"/>
    </source>
</evidence>
<sequence>MVGLRTISQSASRVRKSVTNVRYASMRSQNWGPHTGPKKAKIVEVGPRDGLQNEKKFIPTDIKINFINKLSKTGLKVIETTSIVNTKLVPQMADGIEVITKINREPGVEYPVLVPNLKNLERAIKADVKDIAIFASASEEFSKKNINCSIPESLHRFQDVADIANSHGIAVRGYISCVVGCPYEGTISSAKVATIAEKLYKMGCYEISLADTIGVGTPGSISKMIEDVKEVVPVERIALHCHDTYGQALANIYCSLEYGVRVFDGSIAGLGGCPFAKGATGNVATEDIVYMLHGMGYETGIQLPELIKIGNYISQQLNRSNGSKAALAISLKDST</sequence>
<dbReference type="InterPro" id="IPR000891">
    <property type="entry name" value="PYR_CT"/>
</dbReference>
<dbReference type="EC" id="4.1.3.4" evidence="3"/>
<proteinExistence type="inferred from homology"/>
<evidence type="ECO:0000256" key="5">
    <source>
        <dbReference type="ARBA" id="ARBA00023239"/>
    </source>
</evidence>
<evidence type="ECO:0000313" key="8">
    <source>
        <dbReference type="EMBL" id="RHZ59968.1"/>
    </source>
</evidence>
<keyword evidence="9" id="KW-1185">Reference proteome</keyword>
<dbReference type="AlphaFoldDB" id="A0A397HD68"/>
<evidence type="ECO:0000259" key="7">
    <source>
        <dbReference type="PROSITE" id="PS50991"/>
    </source>
</evidence>
<evidence type="ECO:0000256" key="3">
    <source>
        <dbReference type="ARBA" id="ARBA00012910"/>
    </source>
</evidence>